<organism evidence="3 4">
    <name type="scientific">Liparis tanakae</name>
    <name type="common">Tanaka's snailfish</name>
    <dbReference type="NCBI Taxonomy" id="230148"/>
    <lineage>
        <taxon>Eukaryota</taxon>
        <taxon>Metazoa</taxon>
        <taxon>Chordata</taxon>
        <taxon>Craniata</taxon>
        <taxon>Vertebrata</taxon>
        <taxon>Euteleostomi</taxon>
        <taxon>Actinopterygii</taxon>
        <taxon>Neopterygii</taxon>
        <taxon>Teleostei</taxon>
        <taxon>Neoteleostei</taxon>
        <taxon>Acanthomorphata</taxon>
        <taxon>Eupercaria</taxon>
        <taxon>Perciformes</taxon>
        <taxon>Cottioidei</taxon>
        <taxon>Cottales</taxon>
        <taxon>Liparidae</taxon>
        <taxon>Liparis</taxon>
    </lineage>
</organism>
<sequence>MGDIYQHPVFFEYGGPLGKEQAERIETYFRVKQKSGGGDCGALERVIDRTHRVLFKYQEDQQAVLQRSEHVVDGLVFSVRGSPEPLTSPRDQSCAAAPLQVGSPLSWGRCARTYETRATSASALTSLVLFPLQTTSHDLTGYIVVVVCTTVPLIYYIVVVLCTPVPLIGYIVLCTSVILRGKYWTFYFSVSEVNIQRRTRNLHKHLSAFDCDYFTFFCLLLA</sequence>
<keyword evidence="1" id="KW-1133">Transmembrane helix</keyword>
<accession>A0A4Z2ESZ9</accession>
<dbReference type="InterPro" id="IPR057051">
    <property type="entry name" value="PARP14_RPM_1"/>
</dbReference>
<dbReference type="Gene3D" id="3.30.70.330">
    <property type="match status" value="1"/>
</dbReference>
<dbReference type="EMBL" id="SRLO01003056">
    <property type="protein sequence ID" value="TNN31913.1"/>
    <property type="molecule type" value="Genomic_DNA"/>
</dbReference>
<dbReference type="OrthoDB" id="6133115at2759"/>
<dbReference type="AlphaFoldDB" id="A0A4Z2ESZ9"/>
<proteinExistence type="predicted"/>
<protein>
    <recommendedName>
        <fullName evidence="2">PAR14-like first RRM domain-containing protein</fullName>
    </recommendedName>
</protein>
<keyword evidence="4" id="KW-1185">Reference proteome</keyword>
<comment type="caution">
    <text evidence="3">The sequence shown here is derived from an EMBL/GenBank/DDBJ whole genome shotgun (WGS) entry which is preliminary data.</text>
</comment>
<evidence type="ECO:0000259" key="2">
    <source>
        <dbReference type="Pfam" id="PF23222"/>
    </source>
</evidence>
<feature type="transmembrane region" description="Helical" evidence="1">
    <location>
        <begin position="153"/>
        <end position="179"/>
    </location>
</feature>
<keyword evidence="1" id="KW-0812">Transmembrane</keyword>
<keyword evidence="1" id="KW-0472">Membrane</keyword>
<gene>
    <name evidence="3" type="ORF">EYF80_057926</name>
</gene>
<dbReference type="InterPro" id="IPR012677">
    <property type="entry name" value="Nucleotide-bd_a/b_plait_sf"/>
</dbReference>
<name>A0A4Z2ESZ9_9TELE</name>
<dbReference type="Proteomes" id="UP000314294">
    <property type="component" value="Unassembled WGS sequence"/>
</dbReference>
<evidence type="ECO:0000313" key="4">
    <source>
        <dbReference type="Proteomes" id="UP000314294"/>
    </source>
</evidence>
<reference evidence="3 4" key="1">
    <citation type="submission" date="2019-03" db="EMBL/GenBank/DDBJ databases">
        <title>First draft genome of Liparis tanakae, snailfish: a comprehensive survey of snailfish specific genes.</title>
        <authorList>
            <person name="Kim W."/>
            <person name="Song I."/>
            <person name="Jeong J.-H."/>
            <person name="Kim D."/>
            <person name="Kim S."/>
            <person name="Ryu S."/>
            <person name="Song J.Y."/>
            <person name="Lee S.K."/>
        </authorList>
    </citation>
    <scope>NUCLEOTIDE SEQUENCE [LARGE SCALE GENOMIC DNA]</scope>
    <source>
        <tissue evidence="3">Muscle</tissue>
    </source>
</reference>
<feature type="domain" description="PAR14-like first RRM" evidence="2">
    <location>
        <begin position="19"/>
        <end position="73"/>
    </location>
</feature>
<evidence type="ECO:0000313" key="3">
    <source>
        <dbReference type="EMBL" id="TNN31913.1"/>
    </source>
</evidence>
<evidence type="ECO:0000256" key="1">
    <source>
        <dbReference type="SAM" id="Phobius"/>
    </source>
</evidence>
<dbReference type="Pfam" id="PF23222">
    <property type="entry name" value="RRM_PARP14_1"/>
    <property type="match status" value="1"/>
</dbReference>